<evidence type="ECO:0000313" key="3">
    <source>
        <dbReference type="Proteomes" id="UP001454036"/>
    </source>
</evidence>
<dbReference type="EMBL" id="BAABME010001696">
    <property type="protein sequence ID" value="GAA0150996.1"/>
    <property type="molecule type" value="Genomic_DNA"/>
</dbReference>
<evidence type="ECO:0000313" key="2">
    <source>
        <dbReference type="EMBL" id="GAA0150996.1"/>
    </source>
</evidence>
<name>A0AAV3PK17_LITER</name>
<gene>
    <name evidence="2" type="ORF">LIER_09812</name>
</gene>
<accession>A0AAV3PK17</accession>
<sequence>MFLFPLRPQLQRLLRLVLQRVHKERFIIGKGRRLCQRMMRVEDLSVELAKEKEAAQEVEKSWVTEKADLISKRDASQIRCKELEQARVADDLRADEAFNQDNKERDAVLAFVPASHNLATQKIREFLNSSKYESKIRSECDTYFDTLVLDHKDKFPDLITLFNEEKALRPDWYGDLSIEISNPLEEDNHEEQKPNRRGGGIYSRLLNHFIS</sequence>
<feature type="coiled-coil region" evidence="1">
    <location>
        <begin position="41"/>
        <end position="86"/>
    </location>
</feature>
<keyword evidence="3" id="KW-1185">Reference proteome</keyword>
<dbReference type="AlphaFoldDB" id="A0AAV3PK17"/>
<reference evidence="2 3" key="1">
    <citation type="submission" date="2024-01" db="EMBL/GenBank/DDBJ databases">
        <title>The complete chloroplast genome sequence of Lithospermum erythrorhizon: insights into the phylogenetic relationship among Boraginaceae species and the maternal lineages of purple gromwells.</title>
        <authorList>
            <person name="Okada T."/>
            <person name="Watanabe K."/>
        </authorList>
    </citation>
    <scope>NUCLEOTIDE SEQUENCE [LARGE SCALE GENOMIC DNA]</scope>
</reference>
<evidence type="ECO:0000256" key="1">
    <source>
        <dbReference type="SAM" id="Coils"/>
    </source>
</evidence>
<proteinExistence type="predicted"/>
<dbReference type="Proteomes" id="UP001454036">
    <property type="component" value="Unassembled WGS sequence"/>
</dbReference>
<keyword evidence="1" id="KW-0175">Coiled coil</keyword>
<comment type="caution">
    <text evidence="2">The sequence shown here is derived from an EMBL/GenBank/DDBJ whole genome shotgun (WGS) entry which is preliminary data.</text>
</comment>
<protein>
    <submittedName>
        <fullName evidence="2">Uncharacterized protein</fullName>
    </submittedName>
</protein>
<organism evidence="2 3">
    <name type="scientific">Lithospermum erythrorhizon</name>
    <name type="common">Purple gromwell</name>
    <name type="synonym">Lithospermum officinale var. erythrorhizon</name>
    <dbReference type="NCBI Taxonomy" id="34254"/>
    <lineage>
        <taxon>Eukaryota</taxon>
        <taxon>Viridiplantae</taxon>
        <taxon>Streptophyta</taxon>
        <taxon>Embryophyta</taxon>
        <taxon>Tracheophyta</taxon>
        <taxon>Spermatophyta</taxon>
        <taxon>Magnoliopsida</taxon>
        <taxon>eudicotyledons</taxon>
        <taxon>Gunneridae</taxon>
        <taxon>Pentapetalae</taxon>
        <taxon>asterids</taxon>
        <taxon>lamiids</taxon>
        <taxon>Boraginales</taxon>
        <taxon>Boraginaceae</taxon>
        <taxon>Boraginoideae</taxon>
        <taxon>Lithospermeae</taxon>
        <taxon>Lithospermum</taxon>
    </lineage>
</organism>